<dbReference type="HOGENOM" id="CLU_114442_0_0_6"/>
<protein>
    <recommendedName>
        <fullName evidence="3">Transcription elongation factor GreA/GreB C-terminal domain-containing protein</fullName>
    </recommendedName>
</protein>
<dbReference type="Proteomes" id="UP000006201">
    <property type="component" value="Unassembled WGS sequence"/>
</dbReference>
<dbReference type="SUPFAM" id="SSF54534">
    <property type="entry name" value="FKBP-like"/>
    <property type="match status" value="1"/>
</dbReference>
<dbReference type="GO" id="GO:0032784">
    <property type="term" value="P:regulation of DNA-templated transcription elongation"/>
    <property type="evidence" value="ECO:0007669"/>
    <property type="project" value="InterPro"/>
</dbReference>
<dbReference type="STRING" id="87626.PTD2_21982"/>
<dbReference type="eggNOG" id="COG0782">
    <property type="taxonomic scope" value="Bacteria"/>
</dbReference>
<proteinExistence type="predicted"/>
<dbReference type="InterPro" id="IPR036953">
    <property type="entry name" value="GreA/GreB_C_sf"/>
</dbReference>
<comment type="caution">
    <text evidence="1">The sequence shown here is derived from an EMBL/GenBank/DDBJ whole genome shotgun (WGS) entry which is preliminary data.</text>
</comment>
<accession>A4CAX2</accession>
<keyword evidence="2" id="KW-1185">Reference proteome</keyword>
<evidence type="ECO:0000313" key="2">
    <source>
        <dbReference type="Proteomes" id="UP000006201"/>
    </source>
</evidence>
<name>A4CAX2_9GAMM</name>
<evidence type="ECO:0000313" key="1">
    <source>
        <dbReference type="EMBL" id="EAR28530.1"/>
    </source>
</evidence>
<gene>
    <name evidence="1" type="ORF">PTD2_21982</name>
</gene>
<dbReference type="RefSeq" id="WP_009840357.1">
    <property type="nucleotide sequence ID" value="NZ_CH959301.1"/>
</dbReference>
<evidence type="ECO:0008006" key="3">
    <source>
        <dbReference type="Google" id="ProtNLM"/>
    </source>
</evidence>
<reference evidence="1 2" key="1">
    <citation type="submission" date="2006-02" db="EMBL/GenBank/DDBJ databases">
        <authorList>
            <person name="Moran M.A."/>
            <person name="Kjelleberg S."/>
            <person name="Egan S."/>
            <person name="Saunders N."/>
            <person name="Thomas T."/>
            <person name="Ferriera S."/>
            <person name="Johnson J."/>
            <person name="Kravitz S."/>
            <person name="Halpern A."/>
            <person name="Remington K."/>
            <person name="Beeson K."/>
            <person name="Tran B."/>
            <person name="Rogers Y.-H."/>
            <person name="Friedman R."/>
            <person name="Venter J.C."/>
        </authorList>
    </citation>
    <scope>NUCLEOTIDE SEQUENCE [LARGE SCALE GENOMIC DNA]</scope>
    <source>
        <strain evidence="1 2">D2</strain>
    </source>
</reference>
<sequence length="161" mass="17194">MLDKNQLIISIISALSQLLAIAKEGAENAHAGAINEQSVAETQYDTLGLESAYLAEGLGRRVVMYHQEMNAYKQLVLREFGPDDAIKVGALVQLGNNEGVVQTLFFGPCSGGLIITLAGQKVTVITPSAPLGAALVGKYLDDEVTIMVAGKKQTWSIDKVY</sequence>
<dbReference type="Gene3D" id="3.10.50.30">
    <property type="entry name" value="Transcription elongation factor, GreA/GreB, C-terminal domain"/>
    <property type="match status" value="1"/>
</dbReference>
<dbReference type="AlphaFoldDB" id="A4CAX2"/>
<dbReference type="GO" id="GO:0003677">
    <property type="term" value="F:DNA binding"/>
    <property type="evidence" value="ECO:0007669"/>
    <property type="project" value="InterPro"/>
</dbReference>
<dbReference type="OrthoDB" id="5293337at2"/>
<organism evidence="1 2">
    <name type="scientific">Pseudoalteromonas tunicata D2</name>
    <dbReference type="NCBI Taxonomy" id="87626"/>
    <lineage>
        <taxon>Bacteria</taxon>
        <taxon>Pseudomonadati</taxon>
        <taxon>Pseudomonadota</taxon>
        <taxon>Gammaproteobacteria</taxon>
        <taxon>Alteromonadales</taxon>
        <taxon>Pseudoalteromonadaceae</taxon>
        <taxon>Pseudoalteromonas</taxon>
    </lineage>
</organism>
<dbReference type="EMBL" id="AAOH01000004">
    <property type="protein sequence ID" value="EAR28530.1"/>
    <property type="molecule type" value="Genomic_DNA"/>
</dbReference>